<feature type="domain" description="Flagellar motor switch protein FliN-like C-terminal" evidence="9">
    <location>
        <begin position="73"/>
        <end position="141"/>
    </location>
</feature>
<evidence type="ECO:0000256" key="3">
    <source>
        <dbReference type="ARBA" id="ARBA00021897"/>
    </source>
</evidence>
<dbReference type="InterPro" id="IPR001543">
    <property type="entry name" value="FliN-like_C"/>
</dbReference>
<dbReference type="Proteomes" id="UP000271137">
    <property type="component" value="Unassembled WGS sequence"/>
</dbReference>
<organism evidence="10 11">
    <name type="scientific">Variovorax beijingensis</name>
    <dbReference type="NCBI Taxonomy" id="2496117"/>
    <lineage>
        <taxon>Bacteria</taxon>
        <taxon>Pseudomonadati</taxon>
        <taxon>Pseudomonadota</taxon>
        <taxon>Betaproteobacteria</taxon>
        <taxon>Burkholderiales</taxon>
        <taxon>Comamonadaceae</taxon>
        <taxon>Variovorax</taxon>
    </lineage>
</organism>
<dbReference type="InterPro" id="IPR051469">
    <property type="entry name" value="FliN/MopA/SpaO"/>
</dbReference>
<evidence type="ECO:0000256" key="6">
    <source>
        <dbReference type="ARBA" id="ARBA00022779"/>
    </source>
</evidence>
<name>A0ABY0A974_9BURK</name>
<keyword evidence="4" id="KW-1003">Cell membrane</keyword>
<dbReference type="PANTHER" id="PTHR43484:SF1">
    <property type="entry name" value="FLAGELLAR MOTOR SWITCH PROTEIN FLIN"/>
    <property type="match status" value="1"/>
</dbReference>
<dbReference type="SUPFAM" id="SSF101801">
    <property type="entry name" value="Surface presentation of antigens (SPOA)"/>
    <property type="match status" value="1"/>
</dbReference>
<keyword evidence="10" id="KW-0969">Cilium</keyword>
<comment type="subcellular location">
    <subcellularLocation>
        <location evidence="1">Cell membrane</location>
        <topology evidence="1">Peripheral membrane protein</topology>
        <orientation evidence="1">Cytoplasmic side</orientation>
    </subcellularLocation>
</comment>
<evidence type="ECO:0000256" key="8">
    <source>
        <dbReference type="SAM" id="MobiDB-lite"/>
    </source>
</evidence>
<dbReference type="InterPro" id="IPR001172">
    <property type="entry name" value="FliN_T3SS_HrcQb"/>
</dbReference>
<dbReference type="PRINTS" id="PR00956">
    <property type="entry name" value="FLGMOTORFLIN"/>
</dbReference>
<evidence type="ECO:0000313" key="11">
    <source>
        <dbReference type="Proteomes" id="UP000271137"/>
    </source>
</evidence>
<dbReference type="Pfam" id="PF01052">
    <property type="entry name" value="FliMN_C"/>
    <property type="match status" value="1"/>
</dbReference>
<dbReference type="EMBL" id="RXFQ01000004">
    <property type="protein sequence ID" value="RSZ40086.1"/>
    <property type="molecule type" value="Genomic_DNA"/>
</dbReference>
<evidence type="ECO:0000259" key="9">
    <source>
        <dbReference type="Pfam" id="PF01052"/>
    </source>
</evidence>
<proteinExistence type="inferred from homology"/>
<feature type="compositionally biased region" description="Polar residues" evidence="8">
    <location>
        <begin position="1"/>
        <end position="11"/>
    </location>
</feature>
<evidence type="ECO:0000256" key="1">
    <source>
        <dbReference type="ARBA" id="ARBA00004413"/>
    </source>
</evidence>
<gene>
    <name evidence="10" type="ORF">EJO66_08065</name>
</gene>
<dbReference type="InterPro" id="IPR036429">
    <property type="entry name" value="SpoA-like_sf"/>
</dbReference>
<dbReference type="Gene3D" id="2.30.330.10">
    <property type="entry name" value="SpoA-like"/>
    <property type="match status" value="1"/>
</dbReference>
<reference evidence="10 11" key="1">
    <citation type="submission" date="2018-12" db="EMBL/GenBank/DDBJ databases">
        <title>The genome sequences of strain 502.</title>
        <authorList>
            <person name="Gao J."/>
            <person name="Sun J."/>
        </authorList>
    </citation>
    <scope>NUCLEOTIDE SEQUENCE [LARGE SCALE GENOMIC DNA]</scope>
    <source>
        <strain evidence="10 11">502</strain>
    </source>
</reference>
<keyword evidence="5" id="KW-0145">Chemotaxis</keyword>
<comment type="similarity">
    <text evidence="2">Belongs to the FliN/MopA/SpaO family.</text>
</comment>
<feature type="region of interest" description="Disordered" evidence="8">
    <location>
        <begin position="1"/>
        <end position="33"/>
    </location>
</feature>
<keyword evidence="10" id="KW-0282">Flagellum</keyword>
<comment type="caution">
    <text evidence="10">The sequence shown here is derived from an EMBL/GenBank/DDBJ whole genome shotgun (WGS) entry which is preliminary data.</text>
</comment>
<evidence type="ECO:0000256" key="7">
    <source>
        <dbReference type="ARBA" id="ARBA00023136"/>
    </source>
</evidence>
<accession>A0ABY0A974</accession>
<sequence length="151" mass="15641">MTQALEGTATDNRVGASTGAVETRGEGRTRVAQGAGNLPTAQIIALPDLHAGGEGDAANQGGDASILKDWNPLHQIKARLQVCVGEVSLSVGELLGAKEHQVLRLDREIDHPVDLTIEGKVVARGQLVAVDGHFAVRITELPVALGLTSGS</sequence>
<dbReference type="PANTHER" id="PTHR43484">
    <property type="match status" value="1"/>
</dbReference>
<keyword evidence="6" id="KW-0283">Flagellar rotation</keyword>
<keyword evidence="7" id="KW-0472">Membrane</keyword>
<keyword evidence="11" id="KW-1185">Reference proteome</keyword>
<dbReference type="RefSeq" id="WP_125964948.1">
    <property type="nucleotide sequence ID" value="NZ_RXFQ01000004.1"/>
</dbReference>
<protein>
    <recommendedName>
        <fullName evidence="3">Flagellar motor switch protein FliN</fullName>
    </recommendedName>
</protein>
<evidence type="ECO:0000313" key="10">
    <source>
        <dbReference type="EMBL" id="RSZ40086.1"/>
    </source>
</evidence>
<keyword evidence="10" id="KW-0966">Cell projection</keyword>
<evidence type="ECO:0000256" key="4">
    <source>
        <dbReference type="ARBA" id="ARBA00022475"/>
    </source>
</evidence>
<evidence type="ECO:0000256" key="2">
    <source>
        <dbReference type="ARBA" id="ARBA00009226"/>
    </source>
</evidence>
<evidence type="ECO:0000256" key="5">
    <source>
        <dbReference type="ARBA" id="ARBA00022500"/>
    </source>
</evidence>